<dbReference type="Proteomes" id="UP000004931">
    <property type="component" value="Unassembled WGS sequence"/>
</dbReference>
<sequence length="71" mass="8305">MEISDDYMSRIIEAYRCCISIIERNLIALPADLQKNALEQLSIRSLQFFLIDRSVYYEKINHLLLQLEVAG</sequence>
<reference evidence="1 2" key="1">
    <citation type="journal article" date="2010" name="J. Bacteriol.">
        <title>Genome sequence of the oligotrophic marine Gammaproteobacterium HTCC2143, isolated from the Oregon Coast.</title>
        <authorList>
            <person name="Oh H.M."/>
            <person name="Kang I."/>
            <person name="Ferriera S."/>
            <person name="Giovannoni S.J."/>
            <person name="Cho J.C."/>
        </authorList>
    </citation>
    <scope>NUCLEOTIDE SEQUENCE [LARGE SCALE GENOMIC DNA]</scope>
    <source>
        <strain evidence="1 2">HTCC2143</strain>
    </source>
</reference>
<organism evidence="1 2">
    <name type="scientific">marine gamma proteobacterium HTCC2143</name>
    <dbReference type="NCBI Taxonomy" id="247633"/>
    <lineage>
        <taxon>Bacteria</taxon>
        <taxon>Pseudomonadati</taxon>
        <taxon>Pseudomonadota</taxon>
        <taxon>Gammaproteobacteria</taxon>
        <taxon>Cellvibrionales</taxon>
        <taxon>Spongiibacteraceae</taxon>
        <taxon>BD1-7 clade</taxon>
    </lineage>
</organism>
<protein>
    <submittedName>
        <fullName evidence="1">Uncharacterized protein</fullName>
    </submittedName>
</protein>
<dbReference type="EMBL" id="AAVT01000004">
    <property type="protein sequence ID" value="EAW31228.1"/>
    <property type="molecule type" value="Genomic_DNA"/>
</dbReference>
<dbReference type="AlphaFoldDB" id="A0YDC5"/>
<keyword evidence="2" id="KW-1185">Reference proteome</keyword>
<comment type="caution">
    <text evidence="1">The sequence shown here is derived from an EMBL/GenBank/DDBJ whole genome shotgun (WGS) entry which is preliminary data.</text>
</comment>
<gene>
    <name evidence="1" type="ORF">GP2143_03868</name>
</gene>
<evidence type="ECO:0000313" key="1">
    <source>
        <dbReference type="EMBL" id="EAW31228.1"/>
    </source>
</evidence>
<name>A0YDC5_9GAMM</name>
<evidence type="ECO:0000313" key="2">
    <source>
        <dbReference type="Proteomes" id="UP000004931"/>
    </source>
</evidence>
<proteinExistence type="predicted"/>
<accession>A0YDC5</accession>